<dbReference type="EMBL" id="FZNS01000004">
    <property type="protein sequence ID" value="SNR60656.1"/>
    <property type="molecule type" value="Genomic_DNA"/>
</dbReference>
<organism evidence="1 2">
    <name type="scientific">Hymenobacter mucosus</name>
    <dbReference type="NCBI Taxonomy" id="1411120"/>
    <lineage>
        <taxon>Bacteria</taxon>
        <taxon>Pseudomonadati</taxon>
        <taxon>Bacteroidota</taxon>
        <taxon>Cytophagia</taxon>
        <taxon>Cytophagales</taxon>
        <taxon>Hymenobacteraceae</taxon>
        <taxon>Hymenobacter</taxon>
    </lineage>
</organism>
<protein>
    <recommendedName>
        <fullName evidence="3">SpoIIAA-like</fullName>
    </recommendedName>
</protein>
<evidence type="ECO:0008006" key="3">
    <source>
        <dbReference type="Google" id="ProtNLM"/>
    </source>
</evidence>
<evidence type="ECO:0000313" key="1">
    <source>
        <dbReference type="EMBL" id="SNR60656.1"/>
    </source>
</evidence>
<sequence>MILTLTNLRTQYDPDLSFVRLQWHSAQPGMAGFQQSLNLVACLVEQGTVHDALIDLHGLPNIGLEDQFWLATNWLPRVSVPAVQRAALVLPPSNSYNQLVVESLIRTGRHFMHYDIQFFTTSIDALDWLFHEKPCTQEHLDTEWKEPKQVSAGL</sequence>
<dbReference type="AlphaFoldDB" id="A0A238XNQ5"/>
<reference evidence="2" key="1">
    <citation type="submission" date="2017-06" db="EMBL/GenBank/DDBJ databases">
        <authorList>
            <person name="Varghese N."/>
            <person name="Submissions S."/>
        </authorList>
    </citation>
    <scope>NUCLEOTIDE SEQUENCE [LARGE SCALE GENOMIC DNA]</scope>
    <source>
        <strain evidence="2">DSM 28041</strain>
    </source>
</reference>
<keyword evidence="2" id="KW-1185">Reference proteome</keyword>
<gene>
    <name evidence="1" type="ORF">SAMN06269173_104269</name>
</gene>
<dbReference type="RefSeq" id="WP_089332704.1">
    <property type="nucleotide sequence ID" value="NZ_FZNS01000004.1"/>
</dbReference>
<dbReference type="Proteomes" id="UP000198310">
    <property type="component" value="Unassembled WGS sequence"/>
</dbReference>
<evidence type="ECO:0000313" key="2">
    <source>
        <dbReference type="Proteomes" id="UP000198310"/>
    </source>
</evidence>
<name>A0A238XNQ5_9BACT</name>
<proteinExistence type="predicted"/>
<accession>A0A238XNQ5</accession>